<evidence type="ECO:0000256" key="1">
    <source>
        <dbReference type="ARBA" id="ARBA00001917"/>
    </source>
</evidence>
<name>A0A347WKS8_9LACT</name>
<dbReference type="SUPFAM" id="SSF56425">
    <property type="entry name" value="Succinate dehydrogenase/fumarate reductase flavoprotein, catalytic domain"/>
    <property type="match status" value="1"/>
</dbReference>
<dbReference type="PANTHER" id="PTHR43400">
    <property type="entry name" value="FUMARATE REDUCTASE"/>
    <property type="match status" value="1"/>
</dbReference>
<keyword evidence="9" id="KW-0732">Signal</keyword>
<dbReference type="InterPro" id="IPR036188">
    <property type="entry name" value="FAD/NAD-bd_sf"/>
</dbReference>
<dbReference type="GO" id="GO:0033765">
    <property type="term" value="F:steroid dehydrogenase activity, acting on the CH-CH group of donors"/>
    <property type="evidence" value="ECO:0007669"/>
    <property type="project" value="UniProtKB-ARBA"/>
</dbReference>
<dbReference type="GO" id="GO:0010181">
    <property type="term" value="F:FMN binding"/>
    <property type="evidence" value="ECO:0007669"/>
    <property type="project" value="InterPro"/>
</dbReference>
<dbReference type="Proteomes" id="UP000263232">
    <property type="component" value="Chromosome"/>
</dbReference>
<keyword evidence="5" id="KW-0285">Flavoprotein</keyword>
<dbReference type="AlphaFoldDB" id="A0A347WKS8"/>
<dbReference type="EMBL" id="CP023434">
    <property type="protein sequence ID" value="AXY25685.1"/>
    <property type="molecule type" value="Genomic_DNA"/>
</dbReference>
<comment type="catalytic activity">
    <reaction evidence="8">
        <text>dihydrourocanate + A = urocanate + AH2</text>
        <dbReference type="Rhea" id="RHEA:36059"/>
        <dbReference type="ChEBI" id="CHEBI:13193"/>
        <dbReference type="ChEBI" id="CHEBI:17499"/>
        <dbReference type="ChEBI" id="CHEBI:27247"/>
        <dbReference type="ChEBI" id="CHEBI:72991"/>
        <dbReference type="EC" id="1.3.99.33"/>
    </reaction>
</comment>
<dbReference type="KEGG" id="abae:CL176_06550"/>
<evidence type="ECO:0000256" key="9">
    <source>
        <dbReference type="SAM" id="SignalP"/>
    </source>
</evidence>
<keyword evidence="6" id="KW-0274">FAD</keyword>
<dbReference type="InterPro" id="IPR007329">
    <property type="entry name" value="FMN-bd"/>
</dbReference>
<evidence type="ECO:0000256" key="6">
    <source>
        <dbReference type="ARBA" id="ARBA00022827"/>
    </source>
</evidence>
<comment type="cofactor">
    <cofactor evidence="1">
        <name>FMN</name>
        <dbReference type="ChEBI" id="CHEBI:58210"/>
    </cofactor>
</comment>
<dbReference type="EC" id="1.3.99.33" evidence="3"/>
<dbReference type="Pfam" id="PF00890">
    <property type="entry name" value="FAD_binding_2"/>
    <property type="match status" value="1"/>
</dbReference>
<dbReference type="InterPro" id="IPR003953">
    <property type="entry name" value="FAD-dep_OxRdtase_2_FAD-bd"/>
</dbReference>
<dbReference type="InterPro" id="IPR027477">
    <property type="entry name" value="Succ_DH/fumarate_Rdtase_cat_sf"/>
</dbReference>
<dbReference type="PANTHER" id="PTHR43400:SF10">
    <property type="entry name" value="3-OXOSTEROID 1-DEHYDROGENASE"/>
    <property type="match status" value="1"/>
</dbReference>
<dbReference type="RefSeq" id="WP_118990587.1">
    <property type="nucleotide sequence ID" value="NZ_CP023434.1"/>
</dbReference>
<dbReference type="SUPFAM" id="SSF51905">
    <property type="entry name" value="FAD/NAD(P)-binding domain"/>
    <property type="match status" value="1"/>
</dbReference>
<evidence type="ECO:0000256" key="7">
    <source>
        <dbReference type="ARBA" id="ARBA00023002"/>
    </source>
</evidence>
<sequence length="585" mass="62460">MRKYFSWLTILLMSLGVLMGSASTLAVSAEAAVIEDGVYETEVEGHNGPMVIETTIEDGKLADVQVKDHSESEGISDPAIDQIPAAIVEANSINVDAVAGATVTSNAIRDAVSDAITQAGGEVSDFFQETEDSEAGETIEYSTEVVVVGSGIAGLATAIEAKDNGADVLVLEKQGLVGGSTILSGGEILAAESPIQEALGNESSWEDLANYFYEISNEVGDKEFYDYIAQNSGEGIQFLADNGVDFADDAVKLHSSHEHAWGHYPKERNGASFVNPLVESLEERGVEILMTTEAHTLIEKDGRIIGVEAIDSAGNTVVVKAEHVVLATGGYNQNEAMLKEYHPTLDVYTINGGSGNTGDGIQMAKAVGAQTLFHDAGIDLATNIPTYYGYGEEFKGLLVSEEGQRYMDESEFHFVRSSNMLDMGETITYAITTESTDLVEQSVEEGNAYKASSLEDLAQAIAENQAEGEKKFDEAAFLTTVERYNELAGKGQDDDFNKDADFLTPIEGETYYALKLTTSNSGTHGGLVVTLNGEVLDENNEAIPGLYAVGEVANGQYMIEDYPGSGTAIISFLTLARGLAQHITQ</sequence>
<dbReference type="SMART" id="SM00900">
    <property type="entry name" value="FMN_bind"/>
    <property type="match status" value="1"/>
</dbReference>
<evidence type="ECO:0000256" key="5">
    <source>
        <dbReference type="ARBA" id="ARBA00022630"/>
    </source>
</evidence>
<feature type="chain" id="PRO_5038951152" description="Urocanate reductase" evidence="9">
    <location>
        <begin position="27"/>
        <end position="585"/>
    </location>
</feature>
<accession>A0A347WKS8</accession>
<dbReference type="OrthoDB" id="337830at2"/>
<evidence type="ECO:0000259" key="10">
    <source>
        <dbReference type="SMART" id="SM00900"/>
    </source>
</evidence>
<dbReference type="GO" id="GO:0008202">
    <property type="term" value="P:steroid metabolic process"/>
    <property type="evidence" value="ECO:0007669"/>
    <property type="project" value="UniProtKB-ARBA"/>
</dbReference>
<feature type="domain" description="FMN-binding" evidence="10">
    <location>
        <begin position="45"/>
        <end position="119"/>
    </location>
</feature>
<evidence type="ECO:0000256" key="3">
    <source>
        <dbReference type="ARBA" id="ARBA00013137"/>
    </source>
</evidence>
<protein>
    <recommendedName>
        <fullName evidence="4">Urocanate reductase</fullName>
        <ecNumber evidence="3">1.3.99.33</ecNumber>
    </recommendedName>
</protein>
<reference evidence="11 12" key="1">
    <citation type="submission" date="2017-09" db="EMBL/GenBank/DDBJ databases">
        <title>Complete genome sequence of Oxytococcus suis strain ZY16052.</title>
        <authorList>
            <person name="Li F."/>
        </authorList>
    </citation>
    <scope>NUCLEOTIDE SEQUENCE [LARGE SCALE GENOMIC DNA]</scope>
    <source>
        <strain evidence="11 12">ZY16052</strain>
    </source>
</reference>
<dbReference type="InterPro" id="IPR050315">
    <property type="entry name" value="FAD-oxidoreductase_2"/>
</dbReference>
<dbReference type="GO" id="GO:0016020">
    <property type="term" value="C:membrane"/>
    <property type="evidence" value="ECO:0007669"/>
    <property type="project" value="InterPro"/>
</dbReference>
<evidence type="ECO:0000313" key="12">
    <source>
        <dbReference type="Proteomes" id="UP000263232"/>
    </source>
</evidence>
<evidence type="ECO:0000256" key="8">
    <source>
        <dbReference type="ARBA" id="ARBA00049922"/>
    </source>
</evidence>
<dbReference type="Gene3D" id="3.90.1010.20">
    <property type="match status" value="1"/>
</dbReference>
<feature type="signal peptide" evidence="9">
    <location>
        <begin position="1"/>
        <end position="26"/>
    </location>
</feature>
<dbReference type="Gene3D" id="3.90.700.10">
    <property type="entry name" value="Succinate dehydrogenase/fumarate reductase flavoprotein, catalytic domain"/>
    <property type="match status" value="1"/>
</dbReference>
<keyword evidence="7" id="KW-0560">Oxidoreductase</keyword>
<proteinExistence type="predicted"/>
<evidence type="ECO:0000256" key="2">
    <source>
        <dbReference type="ARBA" id="ARBA00001974"/>
    </source>
</evidence>
<gene>
    <name evidence="11" type="ORF">CL176_06550</name>
</gene>
<keyword evidence="12" id="KW-1185">Reference proteome</keyword>
<comment type="cofactor">
    <cofactor evidence="2">
        <name>FAD</name>
        <dbReference type="ChEBI" id="CHEBI:57692"/>
    </cofactor>
</comment>
<organism evidence="11 12">
    <name type="scientific">Suicoccus acidiformans</name>
    <dbReference type="NCBI Taxonomy" id="2036206"/>
    <lineage>
        <taxon>Bacteria</taxon>
        <taxon>Bacillati</taxon>
        <taxon>Bacillota</taxon>
        <taxon>Bacilli</taxon>
        <taxon>Lactobacillales</taxon>
        <taxon>Aerococcaceae</taxon>
        <taxon>Suicoccus</taxon>
    </lineage>
</organism>
<dbReference type="Gene3D" id="3.50.50.60">
    <property type="entry name" value="FAD/NAD(P)-binding domain"/>
    <property type="match status" value="1"/>
</dbReference>
<dbReference type="Pfam" id="PF04205">
    <property type="entry name" value="FMN_bind"/>
    <property type="match status" value="1"/>
</dbReference>
<evidence type="ECO:0000313" key="11">
    <source>
        <dbReference type="EMBL" id="AXY25685.1"/>
    </source>
</evidence>
<evidence type="ECO:0000256" key="4">
    <source>
        <dbReference type="ARBA" id="ARBA00015872"/>
    </source>
</evidence>